<keyword evidence="3" id="KW-1185">Reference proteome</keyword>
<reference evidence="2" key="2">
    <citation type="submission" date="2020-08" db="EMBL/GenBank/DDBJ databases">
        <title>Plant Genome Project.</title>
        <authorList>
            <person name="Zhang R.-G."/>
        </authorList>
    </citation>
    <scope>NUCLEOTIDE SEQUENCE</scope>
    <source>
        <strain evidence="2">Huo1</strain>
        <tissue evidence="2">Leaf</tissue>
    </source>
</reference>
<reference evidence="2" key="1">
    <citation type="submission" date="2018-01" db="EMBL/GenBank/DDBJ databases">
        <authorList>
            <person name="Mao J.F."/>
        </authorList>
    </citation>
    <scope>NUCLEOTIDE SEQUENCE</scope>
    <source>
        <strain evidence="2">Huo1</strain>
        <tissue evidence="2">Leaf</tissue>
    </source>
</reference>
<gene>
    <name evidence="2" type="ORF">SASPL_145173</name>
</gene>
<name>A0A8X8WID8_SALSN</name>
<protein>
    <submittedName>
        <fullName evidence="2">Uncharacterized protein</fullName>
    </submittedName>
</protein>
<evidence type="ECO:0000313" key="3">
    <source>
        <dbReference type="Proteomes" id="UP000298416"/>
    </source>
</evidence>
<comment type="caution">
    <text evidence="2">The sequence shown here is derived from an EMBL/GenBank/DDBJ whole genome shotgun (WGS) entry which is preliminary data.</text>
</comment>
<proteinExistence type="predicted"/>
<evidence type="ECO:0000256" key="1">
    <source>
        <dbReference type="SAM" id="MobiDB-lite"/>
    </source>
</evidence>
<organism evidence="2">
    <name type="scientific">Salvia splendens</name>
    <name type="common">Scarlet sage</name>
    <dbReference type="NCBI Taxonomy" id="180675"/>
    <lineage>
        <taxon>Eukaryota</taxon>
        <taxon>Viridiplantae</taxon>
        <taxon>Streptophyta</taxon>
        <taxon>Embryophyta</taxon>
        <taxon>Tracheophyta</taxon>
        <taxon>Spermatophyta</taxon>
        <taxon>Magnoliopsida</taxon>
        <taxon>eudicotyledons</taxon>
        <taxon>Gunneridae</taxon>
        <taxon>Pentapetalae</taxon>
        <taxon>asterids</taxon>
        <taxon>lamiids</taxon>
        <taxon>Lamiales</taxon>
        <taxon>Lamiaceae</taxon>
        <taxon>Nepetoideae</taxon>
        <taxon>Mentheae</taxon>
        <taxon>Salviinae</taxon>
        <taxon>Salvia</taxon>
        <taxon>Salvia subgen. Calosphace</taxon>
        <taxon>core Calosphace</taxon>
    </lineage>
</organism>
<sequence>MPPVNQLELLSILPEDELPVGLPYSQHRYLYSGGWTDDDEKLLLDLMIKAKEKAKAAGGREDFSDAFICMAYDLLKDKFEFCYFKRDTKESIAFLEERYKSFKFADDLVVAYYLRDEPEYAKLSRIFRPDDDDNDGECGPSRAGYARLIDTLMHLKHESDWKVVEFPPYFFTIAAAQIHAWCGEVFTYPDVVNRVGFLTLRYQTFNDLIKTKATYWDRVDQFVHTANCIWSNPFEAAYNYHDEPEFNRLRSQLYYMVVDADEEEVNSHVVVPKLSACRKLVFDEGTSTDRLSTTPPGVLPFVDVTEGNFHSSSQQNRRLPHAHHGMNISRGQTTQMSPFGSSCASNSPLGVWRQVRM</sequence>
<dbReference type="AlphaFoldDB" id="A0A8X8WID8"/>
<dbReference type="Proteomes" id="UP000298416">
    <property type="component" value="Unassembled WGS sequence"/>
</dbReference>
<dbReference type="EMBL" id="PNBA02000017">
    <property type="protein sequence ID" value="KAG6394584.1"/>
    <property type="molecule type" value="Genomic_DNA"/>
</dbReference>
<accession>A0A8X8WID8</accession>
<evidence type="ECO:0000313" key="2">
    <source>
        <dbReference type="EMBL" id="KAG6394584.1"/>
    </source>
</evidence>
<feature type="region of interest" description="Disordered" evidence="1">
    <location>
        <begin position="310"/>
        <end position="329"/>
    </location>
</feature>